<gene>
    <name evidence="1" type="ORF">F1599_08385</name>
</gene>
<sequence length="110" mass="11159">MKHIGLMSAGVLAGLAGATAFLCAVPDRSEATRIDAATGDGKVRVSHAVFVSESAEYGARSNRHAFDALRVSTSANGGTAGPTGLANRADNGGAVNGGDDLGWDYVQLRL</sequence>
<reference evidence="1 2" key="1">
    <citation type="submission" date="2019-09" db="EMBL/GenBank/DDBJ databases">
        <title>Isolation of a novel species in the genus Cupriavidus from patients with sepsis using whole genome sequencing.</title>
        <authorList>
            <person name="Kweon O.J."/>
            <person name="Lee M.-K."/>
        </authorList>
    </citation>
    <scope>NUCLEOTIDE SEQUENCE [LARGE SCALE GENOMIC DNA]</scope>
    <source>
        <strain evidence="1 2">MKL-01</strain>
    </source>
</reference>
<dbReference type="Proteomes" id="UP000324324">
    <property type="component" value="Unassembled WGS sequence"/>
</dbReference>
<dbReference type="AlphaFoldDB" id="A0A5M8AW11"/>
<protein>
    <submittedName>
        <fullName evidence="1">Uncharacterized protein</fullName>
    </submittedName>
</protein>
<dbReference type="RefSeq" id="WP_150082743.1">
    <property type="nucleotide sequence ID" value="NZ_CP080293.1"/>
</dbReference>
<organism evidence="1 2">
    <name type="scientific">Cupriavidus cauae</name>
    <dbReference type="NCBI Taxonomy" id="2608999"/>
    <lineage>
        <taxon>Bacteria</taxon>
        <taxon>Pseudomonadati</taxon>
        <taxon>Pseudomonadota</taxon>
        <taxon>Betaproteobacteria</taxon>
        <taxon>Burkholderiales</taxon>
        <taxon>Burkholderiaceae</taxon>
        <taxon>Cupriavidus</taxon>
    </lineage>
</organism>
<evidence type="ECO:0000313" key="1">
    <source>
        <dbReference type="EMBL" id="KAA6127029.1"/>
    </source>
</evidence>
<keyword evidence="2" id="KW-1185">Reference proteome</keyword>
<dbReference type="EMBL" id="VWRN01000025">
    <property type="protein sequence ID" value="KAA6127029.1"/>
    <property type="molecule type" value="Genomic_DNA"/>
</dbReference>
<evidence type="ECO:0000313" key="2">
    <source>
        <dbReference type="Proteomes" id="UP000324324"/>
    </source>
</evidence>
<comment type="caution">
    <text evidence="1">The sequence shown here is derived from an EMBL/GenBank/DDBJ whole genome shotgun (WGS) entry which is preliminary data.</text>
</comment>
<accession>A0A5M8AW11</accession>
<name>A0A5M8AW11_9BURK</name>
<proteinExistence type="predicted"/>